<dbReference type="RefSeq" id="WP_085802243.1">
    <property type="nucleotide sequence ID" value="NZ_FWXB01000024.1"/>
</dbReference>
<evidence type="ECO:0000256" key="3">
    <source>
        <dbReference type="ARBA" id="ARBA00022801"/>
    </source>
</evidence>
<dbReference type="Pfam" id="PF00753">
    <property type="entry name" value="Lactamase_B"/>
    <property type="match status" value="1"/>
</dbReference>
<dbReference type="PANTHER" id="PTHR42978:SF6">
    <property type="entry name" value="QUORUM-QUENCHING LACTONASE YTNP-RELATED"/>
    <property type="match status" value="1"/>
</dbReference>
<dbReference type="SUPFAM" id="SSF56281">
    <property type="entry name" value="Metallo-hydrolase/oxidoreductase"/>
    <property type="match status" value="1"/>
</dbReference>
<dbReference type="Proteomes" id="UP000193224">
    <property type="component" value="Unassembled WGS sequence"/>
</dbReference>
<dbReference type="InterPro" id="IPR006311">
    <property type="entry name" value="TAT_signal"/>
</dbReference>
<evidence type="ECO:0000256" key="1">
    <source>
        <dbReference type="ARBA" id="ARBA00007749"/>
    </source>
</evidence>
<dbReference type="GO" id="GO:0046872">
    <property type="term" value="F:metal ion binding"/>
    <property type="evidence" value="ECO:0007669"/>
    <property type="project" value="UniProtKB-KW"/>
</dbReference>
<feature type="domain" description="Metallo-beta-lactamase" evidence="5">
    <location>
        <begin position="77"/>
        <end position="281"/>
    </location>
</feature>
<evidence type="ECO:0000259" key="5">
    <source>
        <dbReference type="SMART" id="SM00849"/>
    </source>
</evidence>
<dbReference type="PANTHER" id="PTHR42978">
    <property type="entry name" value="QUORUM-QUENCHING LACTONASE YTNP-RELATED-RELATED"/>
    <property type="match status" value="1"/>
</dbReference>
<evidence type="ECO:0000313" key="7">
    <source>
        <dbReference type="Proteomes" id="UP000193224"/>
    </source>
</evidence>
<dbReference type="OrthoDB" id="9773738at2"/>
<reference evidence="6 7" key="1">
    <citation type="submission" date="2017-03" db="EMBL/GenBank/DDBJ databases">
        <authorList>
            <person name="Afonso C.L."/>
            <person name="Miller P.J."/>
            <person name="Scott M.A."/>
            <person name="Spackman E."/>
            <person name="Goraichik I."/>
            <person name="Dimitrov K.M."/>
            <person name="Suarez D.L."/>
            <person name="Swayne D.E."/>
        </authorList>
    </citation>
    <scope>NUCLEOTIDE SEQUENCE [LARGE SCALE GENOMIC DNA]</scope>
    <source>
        <strain evidence="6 7">CECT 7745</strain>
    </source>
</reference>
<keyword evidence="3" id="KW-0378">Hydrolase</keyword>
<dbReference type="GO" id="GO:0016787">
    <property type="term" value="F:hydrolase activity"/>
    <property type="evidence" value="ECO:0007669"/>
    <property type="project" value="UniProtKB-KW"/>
</dbReference>
<keyword evidence="7" id="KW-1185">Reference proteome</keyword>
<sequence length="304" mass="33141">MSFSRRDFLSALAAWPCLASLPQQALAEVKIGSGVLTAVSDGHLVLPGSFMFEPMTKDELAPILQEFGLSEDQLKPACNLALYRDGENTVLFDVGSGPDFMPTAGMLTESLYGLGLSPEDITHVVFTHAHPDHIWGLLDEFDDPLFTDATYMMGRDEWDYWWNPETVNTIGEDRAAFAVGARRRMEAIEDTVEFFDDGQEILPGVAAIASNGHTPGHMSFEVRNGSDAAMVVGDAIGNHHVAFARPDWPSGADQNAEQAIAARRRLLDRLSAEQMTLVGFHLPGNGIGRAEVSGDGYRFIGEDL</sequence>
<evidence type="ECO:0000313" key="6">
    <source>
        <dbReference type="EMBL" id="SMC14342.1"/>
    </source>
</evidence>
<proteinExistence type="inferred from homology"/>
<name>A0A1X7BXK8_9RHOB</name>
<dbReference type="CDD" id="cd07720">
    <property type="entry name" value="OPHC2-like_MBL-fold"/>
    <property type="match status" value="1"/>
</dbReference>
<dbReference type="EMBL" id="FWXB01000024">
    <property type="protein sequence ID" value="SMC14342.1"/>
    <property type="molecule type" value="Genomic_DNA"/>
</dbReference>
<dbReference type="SMART" id="SM00849">
    <property type="entry name" value="Lactamase_B"/>
    <property type="match status" value="1"/>
</dbReference>
<evidence type="ECO:0000256" key="4">
    <source>
        <dbReference type="ARBA" id="ARBA00022833"/>
    </source>
</evidence>
<dbReference type="InterPro" id="IPR036866">
    <property type="entry name" value="RibonucZ/Hydroxyglut_hydro"/>
</dbReference>
<dbReference type="AlphaFoldDB" id="A0A1X7BXK8"/>
<evidence type="ECO:0000256" key="2">
    <source>
        <dbReference type="ARBA" id="ARBA00022723"/>
    </source>
</evidence>
<protein>
    <submittedName>
        <fullName evidence="6">Metallo-beta-lactamase superfamily protein</fullName>
    </submittedName>
</protein>
<dbReference type="Gene3D" id="3.60.15.10">
    <property type="entry name" value="Ribonuclease Z/Hydroxyacylglutathione hydrolase-like"/>
    <property type="match status" value="1"/>
</dbReference>
<dbReference type="InterPro" id="IPR001279">
    <property type="entry name" value="Metallo-B-lactamas"/>
</dbReference>
<organism evidence="6 7">
    <name type="scientific">Roseovarius aestuarii</name>
    <dbReference type="NCBI Taxonomy" id="475083"/>
    <lineage>
        <taxon>Bacteria</taxon>
        <taxon>Pseudomonadati</taxon>
        <taxon>Pseudomonadota</taxon>
        <taxon>Alphaproteobacteria</taxon>
        <taxon>Rhodobacterales</taxon>
        <taxon>Roseobacteraceae</taxon>
        <taxon>Roseovarius</taxon>
    </lineage>
</organism>
<keyword evidence="4" id="KW-0862">Zinc</keyword>
<dbReference type="InterPro" id="IPR051013">
    <property type="entry name" value="MBL_superfamily_lactonases"/>
</dbReference>
<keyword evidence="2" id="KW-0479">Metal-binding</keyword>
<gene>
    <name evidence="6" type="ORF">ROA7745_04209</name>
</gene>
<dbReference type="PROSITE" id="PS51318">
    <property type="entry name" value="TAT"/>
    <property type="match status" value="1"/>
</dbReference>
<comment type="similarity">
    <text evidence="1">Belongs to the metallo-beta-lactamase superfamily.</text>
</comment>
<accession>A0A1X7BXK8</accession>